<dbReference type="Proteomes" id="UP001363151">
    <property type="component" value="Unassembled WGS sequence"/>
</dbReference>
<sequence>MMLARPRDDDCCVEACEEPLHRFCCQGSAARLRRVWAGSILVAAVCAAQVALHARVAPPAPAPKPQPKPPRGAARQAARSGAP</sequence>
<dbReference type="EMBL" id="JBBJCI010000105">
    <property type="protein sequence ID" value="KAK7248333.1"/>
    <property type="molecule type" value="Genomic_DNA"/>
</dbReference>
<evidence type="ECO:0008006" key="4">
    <source>
        <dbReference type="Google" id="ProtNLM"/>
    </source>
</evidence>
<feature type="region of interest" description="Disordered" evidence="1">
    <location>
        <begin position="57"/>
        <end position="83"/>
    </location>
</feature>
<evidence type="ECO:0000313" key="2">
    <source>
        <dbReference type="EMBL" id="KAK7248333.1"/>
    </source>
</evidence>
<accession>A0ABR1G5A4</accession>
<keyword evidence="3" id="KW-1185">Reference proteome</keyword>
<protein>
    <recommendedName>
        <fullName evidence="4">SREBP regulating gene protein</fullName>
    </recommendedName>
</protein>
<evidence type="ECO:0000313" key="3">
    <source>
        <dbReference type="Proteomes" id="UP001363151"/>
    </source>
</evidence>
<organism evidence="2 3">
    <name type="scientific">Aureococcus anophagefferens</name>
    <name type="common">Harmful bloom alga</name>
    <dbReference type="NCBI Taxonomy" id="44056"/>
    <lineage>
        <taxon>Eukaryota</taxon>
        <taxon>Sar</taxon>
        <taxon>Stramenopiles</taxon>
        <taxon>Ochrophyta</taxon>
        <taxon>Pelagophyceae</taxon>
        <taxon>Pelagomonadales</taxon>
        <taxon>Pelagomonadaceae</taxon>
        <taxon>Aureococcus</taxon>
    </lineage>
</organism>
<evidence type="ECO:0000256" key="1">
    <source>
        <dbReference type="SAM" id="MobiDB-lite"/>
    </source>
</evidence>
<comment type="caution">
    <text evidence="2">The sequence shown here is derived from an EMBL/GenBank/DDBJ whole genome shotgun (WGS) entry which is preliminary data.</text>
</comment>
<name>A0ABR1G5A4_AURAN</name>
<proteinExistence type="predicted"/>
<gene>
    <name evidence="2" type="ORF">SO694_00224010</name>
</gene>
<feature type="compositionally biased region" description="Pro residues" evidence="1">
    <location>
        <begin position="58"/>
        <end position="70"/>
    </location>
</feature>
<reference evidence="2 3" key="1">
    <citation type="submission" date="2024-03" db="EMBL/GenBank/DDBJ databases">
        <title>Aureococcus anophagefferens CCMP1851 and Kratosvirus quantuckense: Draft genome of a second virus-susceptible host strain in the model system.</title>
        <authorList>
            <person name="Chase E."/>
            <person name="Truchon A.R."/>
            <person name="Schepens W."/>
            <person name="Wilhelm S.W."/>
        </authorList>
    </citation>
    <scope>NUCLEOTIDE SEQUENCE [LARGE SCALE GENOMIC DNA]</scope>
    <source>
        <strain evidence="2 3">CCMP1851</strain>
    </source>
</reference>
<feature type="compositionally biased region" description="Low complexity" evidence="1">
    <location>
        <begin position="71"/>
        <end position="83"/>
    </location>
</feature>